<sequence>MIRIGRVRVEITTENDIIGFDDTFDQEMNIICSELNTSGKSSIISIIYYGLGLEEIIGGKGHNVLSSAFKTKVECGTEELDVLESKVFLEISNGSEIITILRTAKNKNRDTNLMTIYYSNMDHINNIETKSEDMYVHSQNSATSNKGFFTFLESFIGLNLPKVPTTDDKERKLYLQLVFSSMLIEQKRGWSDLFSGMPHFGIREPKKRVIEYLLNMDTLKNEKLRYSLKIKESRIAEKWKQIYFETAKKLENIRLVLKGVTEKVEIIDDPSQQIKVVYQNEDQVLTIEEYIELKRKEYNNLIKIKPRDIDNFQELKIELKKIEEDIIVHEEKIKQLKINMNNEESSLGRLLNSLKLIQTDILNNQDAKKLRNLGSEEGFNSFKDICPTCNQPISDTLLVSQNVADVMDIDDNIKHLKSQEKLFEYAIEQKKINIKNIENNILILENTVTKMYQLSRITRNDIFAIDGSVSESTIYKKVELNNTISELEKIKAEVGAAINEFKELSEEWKQYLGDLSKLPKNKFTSLDEKKIKSLRDYFVSNLKVFGYRSSSDINKVMISRDTYMPIIENFDLKFDSSASDHIRRIWAFTIALVQTSNELNGNHPGILIFDEPGQHSIVVEDMKAFLECLIELAAETQIIVGITIKETDTRELVFKKISEGSKGIIIKDRAFNKLN</sequence>
<protein>
    <recommendedName>
        <fullName evidence="4">Rad50/SbcC-type AAA domain-containing protein</fullName>
    </recommendedName>
</protein>
<comment type="caution">
    <text evidence="2">The sequence shown here is derived from an EMBL/GenBank/DDBJ whole genome shotgun (WGS) entry which is preliminary data.</text>
</comment>
<gene>
    <name evidence="2" type="ORF">GCM10008025_21060</name>
</gene>
<dbReference type="Proteomes" id="UP000613512">
    <property type="component" value="Unassembled WGS sequence"/>
</dbReference>
<proteinExistence type="predicted"/>
<organism evidence="2 3">
    <name type="scientific">Ornithinibacillus halotolerans</name>
    <dbReference type="NCBI Taxonomy" id="1274357"/>
    <lineage>
        <taxon>Bacteria</taxon>
        <taxon>Bacillati</taxon>
        <taxon>Bacillota</taxon>
        <taxon>Bacilli</taxon>
        <taxon>Bacillales</taxon>
        <taxon>Bacillaceae</taxon>
        <taxon>Ornithinibacillus</taxon>
    </lineage>
</organism>
<reference evidence="2" key="2">
    <citation type="submission" date="2020-09" db="EMBL/GenBank/DDBJ databases">
        <authorList>
            <person name="Sun Q."/>
            <person name="Zhou Y."/>
        </authorList>
    </citation>
    <scope>NUCLEOTIDE SEQUENCE</scope>
    <source>
        <strain evidence="2">CGMCC 1.12408</strain>
    </source>
</reference>
<accession>A0A916W8L9</accession>
<dbReference type="RefSeq" id="WP_188384628.1">
    <property type="nucleotide sequence ID" value="NZ_BMEY01000009.1"/>
</dbReference>
<reference evidence="2" key="1">
    <citation type="journal article" date="2014" name="Int. J. Syst. Evol. Microbiol.">
        <title>Complete genome sequence of Corynebacterium casei LMG S-19264T (=DSM 44701T), isolated from a smear-ripened cheese.</title>
        <authorList>
            <consortium name="US DOE Joint Genome Institute (JGI-PGF)"/>
            <person name="Walter F."/>
            <person name="Albersmeier A."/>
            <person name="Kalinowski J."/>
            <person name="Ruckert C."/>
        </authorList>
    </citation>
    <scope>NUCLEOTIDE SEQUENCE</scope>
    <source>
        <strain evidence="2">CGMCC 1.12408</strain>
    </source>
</reference>
<name>A0A916W8L9_9BACI</name>
<dbReference type="EMBL" id="BMEY01000009">
    <property type="protein sequence ID" value="GGA77222.1"/>
    <property type="molecule type" value="Genomic_DNA"/>
</dbReference>
<evidence type="ECO:0008006" key="4">
    <source>
        <dbReference type="Google" id="ProtNLM"/>
    </source>
</evidence>
<keyword evidence="1" id="KW-0175">Coiled coil</keyword>
<evidence type="ECO:0000313" key="2">
    <source>
        <dbReference type="EMBL" id="GGA77222.1"/>
    </source>
</evidence>
<keyword evidence="3" id="KW-1185">Reference proteome</keyword>
<feature type="coiled-coil region" evidence="1">
    <location>
        <begin position="312"/>
        <end position="353"/>
    </location>
</feature>
<feature type="coiled-coil region" evidence="1">
    <location>
        <begin position="480"/>
        <end position="507"/>
    </location>
</feature>
<evidence type="ECO:0000256" key="1">
    <source>
        <dbReference type="SAM" id="Coils"/>
    </source>
</evidence>
<evidence type="ECO:0000313" key="3">
    <source>
        <dbReference type="Proteomes" id="UP000613512"/>
    </source>
</evidence>
<dbReference type="AlphaFoldDB" id="A0A916W8L9"/>